<organism evidence="8 9">
    <name type="scientific">Vulgatibacter incomptus</name>
    <dbReference type="NCBI Taxonomy" id="1391653"/>
    <lineage>
        <taxon>Bacteria</taxon>
        <taxon>Pseudomonadati</taxon>
        <taxon>Myxococcota</taxon>
        <taxon>Myxococcia</taxon>
        <taxon>Myxococcales</taxon>
        <taxon>Cystobacterineae</taxon>
        <taxon>Vulgatibacteraceae</taxon>
        <taxon>Vulgatibacter</taxon>
    </lineage>
</organism>
<feature type="transmembrane region" description="Helical" evidence="6">
    <location>
        <begin position="20"/>
        <end position="40"/>
    </location>
</feature>
<feature type="transmembrane region" description="Helical" evidence="6">
    <location>
        <begin position="141"/>
        <end position="165"/>
    </location>
</feature>
<evidence type="ECO:0000256" key="3">
    <source>
        <dbReference type="ARBA" id="ARBA00022692"/>
    </source>
</evidence>
<keyword evidence="9" id="KW-1185">Reference proteome</keyword>
<dbReference type="EMBL" id="CP012332">
    <property type="protein sequence ID" value="AKU91909.1"/>
    <property type="molecule type" value="Genomic_DNA"/>
</dbReference>
<evidence type="ECO:0000256" key="5">
    <source>
        <dbReference type="ARBA" id="ARBA00023136"/>
    </source>
</evidence>
<comment type="similarity">
    <text evidence="6">Belongs to the TVP38/TMEM64 family.</text>
</comment>
<evidence type="ECO:0000256" key="6">
    <source>
        <dbReference type="RuleBase" id="RU366058"/>
    </source>
</evidence>
<comment type="subcellular location">
    <subcellularLocation>
        <location evidence="1 6">Cell membrane</location>
        <topology evidence="1 6">Multi-pass membrane protein</topology>
    </subcellularLocation>
</comment>
<evidence type="ECO:0000256" key="4">
    <source>
        <dbReference type="ARBA" id="ARBA00022989"/>
    </source>
</evidence>
<gene>
    <name evidence="8" type="ORF">AKJ08_2296</name>
</gene>
<evidence type="ECO:0000313" key="8">
    <source>
        <dbReference type="EMBL" id="AKU91909.1"/>
    </source>
</evidence>
<keyword evidence="2 6" id="KW-1003">Cell membrane</keyword>
<keyword evidence="5 6" id="KW-0472">Membrane</keyword>
<feature type="transmembrane region" description="Helical" evidence="6">
    <location>
        <begin position="200"/>
        <end position="220"/>
    </location>
</feature>
<dbReference type="RefSeq" id="WP_050726151.1">
    <property type="nucleotide sequence ID" value="NZ_CP012332.1"/>
</dbReference>
<dbReference type="InterPro" id="IPR015414">
    <property type="entry name" value="TMEM64"/>
</dbReference>
<name>A0A0K1PFL6_9BACT</name>
<protein>
    <recommendedName>
        <fullName evidence="6">TVP38/TMEM64 family membrane protein</fullName>
    </recommendedName>
</protein>
<dbReference type="Proteomes" id="UP000055590">
    <property type="component" value="Chromosome"/>
</dbReference>
<dbReference type="AlphaFoldDB" id="A0A0K1PFL6"/>
<sequence length="234" mass="24091">MGGRLKSGLKRISPRSWRGLLMLAGILGMGIAAVSIFGGSEGFTPQAIQRQVIALGALGLAGYLAAAAARPLFVVVSGSLFAVAAGLVWGLWGGVALALCGTLLSAWVVYALARRLGSGAIRDLAGARYDSFSLMARRRGFAFVFVATLGYVFPTDLVIAVAAVTGVRARTVFGAACLGNLPGTILMVSIGSAVVHPSPLLWWVAGAAIALLTVGAAILARSWFPRAERARVAP</sequence>
<feature type="transmembrane region" description="Helical" evidence="6">
    <location>
        <begin position="172"/>
        <end position="194"/>
    </location>
</feature>
<dbReference type="KEGG" id="vin:AKJ08_2296"/>
<proteinExistence type="inferred from homology"/>
<evidence type="ECO:0000256" key="2">
    <source>
        <dbReference type="ARBA" id="ARBA00022475"/>
    </source>
</evidence>
<keyword evidence="4 6" id="KW-1133">Transmembrane helix</keyword>
<dbReference type="InterPro" id="IPR032816">
    <property type="entry name" value="VTT_dom"/>
</dbReference>
<evidence type="ECO:0000259" key="7">
    <source>
        <dbReference type="Pfam" id="PF09335"/>
    </source>
</evidence>
<dbReference type="GO" id="GO:0005886">
    <property type="term" value="C:plasma membrane"/>
    <property type="evidence" value="ECO:0007669"/>
    <property type="project" value="UniProtKB-SubCell"/>
</dbReference>
<dbReference type="STRING" id="1391653.AKJ08_2296"/>
<feature type="transmembrane region" description="Helical" evidence="6">
    <location>
        <begin position="52"/>
        <end position="73"/>
    </location>
</feature>
<dbReference type="PANTHER" id="PTHR12677">
    <property type="entry name" value="GOLGI APPARATUS MEMBRANE PROTEIN TVP38-RELATED"/>
    <property type="match status" value="1"/>
</dbReference>
<evidence type="ECO:0000256" key="1">
    <source>
        <dbReference type="ARBA" id="ARBA00004651"/>
    </source>
</evidence>
<reference evidence="8 9" key="1">
    <citation type="submission" date="2015-08" db="EMBL/GenBank/DDBJ databases">
        <authorList>
            <person name="Babu N.S."/>
            <person name="Beckwith C.J."/>
            <person name="Beseler K.G."/>
            <person name="Brison A."/>
            <person name="Carone J.V."/>
            <person name="Caskin T.P."/>
            <person name="Diamond M."/>
            <person name="Durham M.E."/>
            <person name="Foxe J.M."/>
            <person name="Go M."/>
            <person name="Henderson B.A."/>
            <person name="Jones I.B."/>
            <person name="McGettigan J.A."/>
            <person name="Micheletti S.J."/>
            <person name="Nasrallah M.E."/>
            <person name="Ortiz D."/>
            <person name="Piller C.R."/>
            <person name="Privatt S.R."/>
            <person name="Schneider S.L."/>
            <person name="Sharp S."/>
            <person name="Smith T.C."/>
            <person name="Stanton J.D."/>
            <person name="Ullery H.E."/>
            <person name="Wilson R.J."/>
            <person name="Serrano M.G."/>
            <person name="Buck G."/>
            <person name="Lee V."/>
            <person name="Wang Y."/>
            <person name="Carvalho R."/>
            <person name="Voegtly L."/>
            <person name="Shi R."/>
            <person name="Duckworth R."/>
            <person name="Johnson A."/>
            <person name="Loviza R."/>
            <person name="Walstead R."/>
            <person name="Shah Z."/>
            <person name="Kiflezghi M."/>
            <person name="Wade K."/>
            <person name="Ball S.L."/>
            <person name="Bradley K.W."/>
            <person name="Asai D.J."/>
            <person name="Bowman C.A."/>
            <person name="Russell D.A."/>
            <person name="Pope W.H."/>
            <person name="Jacobs-Sera D."/>
            <person name="Hendrix R.W."/>
            <person name="Hatfull G.F."/>
        </authorList>
    </citation>
    <scope>NUCLEOTIDE SEQUENCE [LARGE SCALE GENOMIC DNA]</scope>
    <source>
        <strain evidence="8 9">DSM 27710</strain>
    </source>
</reference>
<keyword evidence="3 6" id="KW-0812">Transmembrane</keyword>
<accession>A0A0K1PFL6</accession>
<dbReference type="Pfam" id="PF09335">
    <property type="entry name" value="VTT_dom"/>
    <property type="match status" value="1"/>
</dbReference>
<dbReference type="PANTHER" id="PTHR12677:SF59">
    <property type="entry name" value="GOLGI APPARATUS MEMBRANE PROTEIN TVP38-RELATED"/>
    <property type="match status" value="1"/>
</dbReference>
<feature type="domain" description="VTT" evidence="7">
    <location>
        <begin position="78"/>
        <end position="192"/>
    </location>
</feature>
<feature type="transmembrane region" description="Helical" evidence="6">
    <location>
        <begin position="80"/>
        <end position="113"/>
    </location>
</feature>
<evidence type="ECO:0000313" key="9">
    <source>
        <dbReference type="Proteomes" id="UP000055590"/>
    </source>
</evidence>